<dbReference type="EMBL" id="LSDG01000005">
    <property type="protein sequence ID" value="KXB68177.1"/>
    <property type="molecule type" value="Genomic_DNA"/>
</dbReference>
<organism evidence="1 2">
    <name type="scientific">Aedoeadaptatus coxii</name>
    <dbReference type="NCBI Taxonomy" id="755172"/>
    <lineage>
        <taxon>Bacteria</taxon>
        <taxon>Bacillati</taxon>
        <taxon>Bacillota</taxon>
        <taxon>Tissierellia</taxon>
        <taxon>Tissierellales</taxon>
        <taxon>Peptoniphilaceae</taxon>
        <taxon>Aedoeadaptatus</taxon>
    </lineage>
</organism>
<name>A0A134AKE4_9FIRM</name>
<proteinExistence type="predicted"/>
<protein>
    <submittedName>
        <fullName evidence="1">Uncharacterized protein</fullName>
    </submittedName>
</protein>
<dbReference type="AlphaFoldDB" id="A0A134AKE4"/>
<keyword evidence="2" id="KW-1185">Reference proteome</keyword>
<gene>
    <name evidence="1" type="ORF">HMPREF1863_00198</name>
</gene>
<accession>A0A134AKE4</accession>
<evidence type="ECO:0000313" key="1">
    <source>
        <dbReference type="EMBL" id="KXB68177.1"/>
    </source>
</evidence>
<reference evidence="2" key="1">
    <citation type="submission" date="2016-01" db="EMBL/GenBank/DDBJ databases">
        <authorList>
            <person name="Mitreva M."/>
            <person name="Pepin K.H."/>
            <person name="Mihindukulasuriya K.A."/>
            <person name="Fulton R."/>
            <person name="Fronick C."/>
            <person name="O'Laughlin M."/>
            <person name="Miner T."/>
            <person name="Herter B."/>
            <person name="Rosa B.A."/>
            <person name="Cordes M."/>
            <person name="Tomlinson C."/>
            <person name="Wollam A."/>
            <person name="Palsikar V.B."/>
            <person name="Mardis E.R."/>
            <person name="Wilson R.K."/>
        </authorList>
    </citation>
    <scope>NUCLEOTIDE SEQUENCE [LARGE SCALE GENOMIC DNA]</scope>
    <source>
        <strain evidence="2">DNF00729</strain>
    </source>
</reference>
<comment type="caution">
    <text evidence="1">The sequence shown here is derived from an EMBL/GenBank/DDBJ whole genome shotgun (WGS) entry which is preliminary data.</text>
</comment>
<dbReference type="Proteomes" id="UP000070442">
    <property type="component" value="Unassembled WGS sequence"/>
</dbReference>
<sequence>MNVFFKFIRENFSLSKTNHSTKNLSTEMSEVLTGFDFYWAVSQKAIL</sequence>
<dbReference type="PATRIC" id="fig|755172.3.peg.191"/>
<evidence type="ECO:0000313" key="2">
    <source>
        <dbReference type="Proteomes" id="UP000070442"/>
    </source>
</evidence>